<keyword evidence="1" id="KW-0732">Signal</keyword>
<dbReference type="Gene3D" id="3.40.390.10">
    <property type="entry name" value="Collagenase (Catalytic Domain)"/>
    <property type="match status" value="1"/>
</dbReference>
<dbReference type="AlphaFoldDB" id="A0A6A6IQB1"/>
<feature type="signal peptide" evidence="1">
    <location>
        <begin position="1"/>
        <end position="18"/>
    </location>
</feature>
<dbReference type="GO" id="GO:0004222">
    <property type="term" value="F:metalloendopeptidase activity"/>
    <property type="evidence" value="ECO:0007669"/>
    <property type="project" value="UniProtKB-UniRule"/>
</dbReference>
<dbReference type="PANTHER" id="PTHR10127">
    <property type="entry name" value="DISCOIDIN, CUB, EGF, LAMININ , AND ZINC METALLOPROTEASE DOMAIN CONTAINING"/>
    <property type="match status" value="1"/>
</dbReference>
<keyword evidence="1" id="KW-0378">Hydrolase</keyword>
<dbReference type="GO" id="GO:0006508">
    <property type="term" value="P:proteolysis"/>
    <property type="evidence" value="ECO:0007669"/>
    <property type="project" value="UniProtKB-KW"/>
</dbReference>
<dbReference type="EC" id="3.4.24.-" evidence="1"/>
<dbReference type="InterPro" id="IPR001506">
    <property type="entry name" value="Peptidase_M12A"/>
</dbReference>
<feature type="chain" id="PRO_5025718522" description="Metalloendopeptidase" evidence="1">
    <location>
        <begin position="19"/>
        <end position="363"/>
    </location>
</feature>
<reference evidence="3" key="1">
    <citation type="journal article" date="2020" name="Stud. Mycol.">
        <title>101 Dothideomycetes genomes: a test case for predicting lifestyles and emergence of pathogens.</title>
        <authorList>
            <person name="Haridas S."/>
            <person name="Albert R."/>
            <person name="Binder M."/>
            <person name="Bloem J."/>
            <person name="Labutti K."/>
            <person name="Salamov A."/>
            <person name="Andreopoulos B."/>
            <person name="Baker S."/>
            <person name="Barry K."/>
            <person name="Bills G."/>
            <person name="Bluhm B."/>
            <person name="Cannon C."/>
            <person name="Castanera R."/>
            <person name="Culley D."/>
            <person name="Daum C."/>
            <person name="Ezra D."/>
            <person name="Gonzalez J."/>
            <person name="Henrissat B."/>
            <person name="Kuo A."/>
            <person name="Liang C."/>
            <person name="Lipzen A."/>
            <person name="Lutzoni F."/>
            <person name="Magnuson J."/>
            <person name="Mondo S."/>
            <person name="Nolan M."/>
            <person name="Ohm R."/>
            <person name="Pangilinan J."/>
            <person name="Park H.-J."/>
            <person name="Ramirez L."/>
            <person name="Alfaro M."/>
            <person name="Sun H."/>
            <person name="Tritt A."/>
            <person name="Yoshinaga Y."/>
            <person name="Zwiers L.-H."/>
            <person name="Turgeon B."/>
            <person name="Goodwin S."/>
            <person name="Spatafora J."/>
            <person name="Crous P."/>
            <person name="Grigoriev I."/>
        </authorList>
    </citation>
    <scope>NUCLEOTIDE SEQUENCE</scope>
    <source>
        <strain evidence="3">CBS 122368</strain>
    </source>
</reference>
<evidence type="ECO:0000313" key="4">
    <source>
        <dbReference type="Proteomes" id="UP000800094"/>
    </source>
</evidence>
<keyword evidence="1" id="KW-0862">Zinc</keyword>
<dbReference type="Pfam" id="PF01400">
    <property type="entry name" value="Astacin"/>
    <property type="match status" value="1"/>
</dbReference>
<keyword evidence="1" id="KW-0645">Protease</keyword>
<evidence type="ECO:0000313" key="3">
    <source>
        <dbReference type="EMBL" id="KAF2252469.1"/>
    </source>
</evidence>
<dbReference type="PRINTS" id="PR00480">
    <property type="entry name" value="ASTACIN"/>
</dbReference>
<name>A0A6A6IQB1_9PLEO</name>
<feature type="domain" description="Peptidase M12A" evidence="2">
    <location>
        <begin position="193"/>
        <end position="241"/>
    </location>
</feature>
<evidence type="ECO:0000259" key="2">
    <source>
        <dbReference type="Pfam" id="PF01400"/>
    </source>
</evidence>
<keyword evidence="4" id="KW-1185">Reference proteome</keyword>
<organism evidence="3 4">
    <name type="scientific">Trematosphaeria pertusa</name>
    <dbReference type="NCBI Taxonomy" id="390896"/>
    <lineage>
        <taxon>Eukaryota</taxon>
        <taxon>Fungi</taxon>
        <taxon>Dikarya</taxon>
        <taxon>Ascomycota</taxon>
        <taxon>Pezizomycotina</taxon>
        <taxon>Dothideomycetes</taxon>
        <taxon>Pleosporomycetidae</taxon>
        <taxon>Pleosporales</taxon>
        <taxon>Massarineae</taxon>
        <taxon>Trematosphaeriaceae</taxon>
        <taxon>Trematosphaeria</taxon>
    </lineage>
</organism>
<comment type="cofactor">
    <cofactor evidence="1">
        <name>Zn(2+)</name>
        <dbReference type="ChEBI" id="CHEBI:29105"/>
    </cofactor>
    <text evidence="1">Binds 1 zinc ion per subunit.</text>
</comment>
<dbReference type="EMBL" id="ML987192">
    <property type="protein sequence ID" value="KAF2252469.1"/>
    <property type="molecule type" value="Genomic_DNA"/>
</dbReference>
<sequence>MRLLLLLLLTVLAAAARACPPPFNNFRFAGNDTAALIQEAMLENGLGWTEAASHFQNPIQPWPRDSDGIVRIKYCFATPDDRQNFKILIDQAWNVWKTGIKNPGHSRGHRLIFQEFNWNPAVEWKYCYKDLAGGSTPANWNHGANLPTETIVIIGEDVGVFAQSTLGYTLPALNNAAGRHKVNIHPSAGGSGFSVPLLAHELGHVWGLLHEHQRSDRDHYVHFECSNLVGYNQARQLVEQQGQHTMDEVCTSETLGWKYNFAGPPNFSKESRKSTYHGQDYVWHVAEGPFYDVASIMHYASGHGFDASRQEGNVQNHPLTMWKGRWPGFQPPGQVTQDNSEIINLNYRVSNLDVFAVKHLYPW</sequence>
<keyword evidence="1" id="KW-0479">Metal-binding</keyword>
<keyword evidence="1" id="KW-0482">Metalloprotease</keyword>
<dbReference type="Proteomes" id="UP000800094">
    <property type="component" value="Unassembled WGS sequence"/>
</dbReference>
<dbReference type="PANTHER" id="PTHR10127:SF850">
    <property type="entry name" value="METALLOENDOPEPTIDASE"/>
    <property type="match status" value="1"/>
</dbReference>
<dbReference type="SUPFAM" id="SSF55486">
    <property type="entry name" value="Metalloproteases ('zincins'), catalytic domain"/>
    <property type="match status" value="1"/>
</dbReference>
<evidence type="ECO:0000256" key="1">
    <source>
        <dbReference type="RuleBase" id="RU361183"/>
    </source>
</evidence>
<proteinExistence type="predicted"/>
<dbReference type="InterPro" id="IPR024079">
    <property type="entry name" value="MetalloPept_cat_dom_sf"/>
</dbReference>
<gene>
    <name evidence="3" type="ORF">BU26DRAFT_257470</name>
</gene>
<dbReference type="RefSeq" id="XP_033687473.1">
    <property type="nucleotide sequence ID" value="XM_033821219.1"/>
</dbReference>
<protein>
    <recommendedName>
        <fullName evidence="1">Metalloendopeptidase</fullName>
        <ecNumber evidence="1">3.4.24.-</ecNumber>
    </recommendedName>
</protein>
<dbReference type="OrthoDB" id="291007at2759"/>
<dbReference type="GeneID" id="54574549"/>
<accession>A0A6A6IQB1</accession>
<dbReference type="GO" id="GO:0046872">
    <property type="term" value="F:metal ion binding"/>
    <property type="evidence" value="ECO:0007669"/>
    <property type="project" value="UniProtKB-KW"/>
</dbReference>